<gene>
    <name evidence="7" type="ORF">IWQ62_001446</name>
</gene>
<dbReference type="PROSITE" id="PS51375">
    <property type="entry name" value="PPR"/>
    <property type="match status" value="1"/>
</dbReference>
<evidence type="ECO:0000256" key="5">
    <source>
        <dbReference type="PROSITE-ProRule" id="PRU00708"/>
    </source>
</evidence>
<comment type="similarity">
    <text evidence="1">Belongs to the CCM1 family.</text>
</comment>
<reference evidence="7" key="1">
    <citation type="submission" date="2022-07" db="EMBL/GenBank/DDBJ databases">
        <title>Phylogenomic reconstructions and comparative analyses of Kickxellomycotina fungi.</title>
        <authorList>
            <person name="Reynolds N.K."/>
            <person name="Stajich J.E."/>
            <person name="Barry K."/>
            <person name="Grigoriev I.V."/>
            <person name="Crous P."/>
            <person name="Smith M.E."/>
        </authorList>
    </citation>
    <scope>NUCLEOTIDE SEQUENCE</scope>
    <source>
        <strain evidence="7">RSA 1196</strain>
    </source>
</reference>
<dbReference type="PANTHER" id="PTHR47447">
    <property type="entry name" value="OS03G0856100 PROTEIN"/>
    <property type="match status" value="1"/>
</dbReference>
<organism evidence="7 8">
    <name type="scientific">Dispira parvispora</name>
    <dbReference type="NCBI Taxonomy" id="1520584"/>
    <lineage>
        <taxon>Eukaryota</taxon>
        <taxon>Fungi</taxon>
        <taxon>Fungi incertae sedis</taxon>
        <taxon>Zoopagomycota</taxon>
        <taxon>Kickxellomycotina</taxon>
        <taxon>Dimargaritomycetes</taxon>
        <taxon>Dimargaritales</taxon>
        <taxon>Dimargaritaceae</taxon>
        <taxon>Dispira</taxon>
    </lineage>
</organism>
<feature type="repeat" description="PPR" evidence="5">
    <location>
        <begin position="834"/>
        <end position="864"/>
    </location>
</feature>
<comment type="function">
    <text evidence="3">Regulates mitochondrial small subunit maturation by controlling 15S rRNA 5'-end processing. Localizes to the 5' precursor of the 15S rRNA in a position that is subsequently occupied by mS47 in the mature yeast mtSSU. Uses structure and sequence-specific RNA recognition, binding to a single-stranded region of the precursor and specifically recognizing bases -6 to -1. The exchange of Ccm1 for mS47 is coupled to the irreversible removal of precursor rRNA that is accompanied by conformational changes of the mitoribosomal proteins uS5m and mS26. These conformational changes signal completion of 5'-end rRNA processing through protection of the mature 5'-end of the 15S rRNA and stabilization of mS47. The removal of the 5' precursor together with the dissociation of Ccm1 may be catalyzed by the 5'-3' exoribonuclease Pet127. Involved in the specific removal of group I introns in mitochondrial encoded transcripts.</text>
</comment>
<evidence type="ECO:0000256" key="3">
    <source>
        <dbReference type="ARBA" id="ARBA00044493"/>
    </source>
</evidence>
<proteinExistence type="inferred from homology"/>
<evidence type="ECO:0000256" key="6">
    <source>
        <dbReference type="SAM" id="MobiDB-lite"/>
    </source>
</evidence>
<dbReference type="OrthoDB" id="2103964at2759"/>
<evidence type="ECO:0000256" key="1">
    <source>
        <dbReference type="ARBA" id="ARBA00006192"/>
    </source>
</evidence>
<keyword evidence="8" id="KW-1185">Reference proteome</keyword>
<keyword evidence="2" id="KW-0677">Repeat</keyword>
<comment type="subunit">
    <text evidence="4">Binds to mitochondrial small subunit 15S rRNA.</text>
</comment>
<evidence type="ECO:0000256" key="4">
    <source>
        <dbReference type="ARBA" id="ARBA00044511"/>
    </source>
</evidence>
<dbReference type="InterPro" id="IPR002885">
    <property type="entry name" value="PPR_rpt"/>
</dbReference>
<feature type="region of interest" description="Disordered" evidence="6">
    <location>
        <begin position="948"/>
        <end position="979"/>
    </location>
</feature>
<evidence type="ECO:0000313" key="8">
    <source>
        <dbReference type="Proteomes" id="UP001150925"/>
    </source>
</evidence>
<dbReference type="InterPro" id="IPR011990">
    <property type="entry name" value="TPR-like_helical_dom_sf"/>
</dbReference>
<dbReference type="Pfam" id="PF01535">
    <property type="entry name" value="PPR"/>
    <property type="match status" value="2"/>
</dbReference>
<evidence type="ECO:0000256" key="2">
    <source>
        <dbReference type="ARBA" id="ARBA00022737"/>
    </source>
</evidence>
<dbReference type="EMBL" id="JANBPY010000230">
    <property type="protein sequence ID" value="KAJ1968110.1"/>
    <property type="molecule type" value="Genomic_DNA"/>
</dbReference>
<protein>
    <submittedName>
        <fullName evidence="7">Uncharacterized protein</fullName>
    </submittedName>
</protein>
<evidence type="ECO:0000313" key="7">
    <source>
        <dbReference type="EMBL" id="KAJ1968110.1"/>
    </source>
</evidence>
<dbReference type="PANTHER" id="PTHR47447:SF17">
    <property type="entry name" value="OS12G0638900 PROTEIN"/>
    <property type="match status" value="1"/>
</dbReference>
<sequence length="1220" mass="136830">MLRVRGAFTTLESPSPSRFFTTGLHSRKTPSSGRPERLTIPEITSTAQGQAFIDHVFGTGESKLSWDRINQVLHRLAQTGGKQAALVILDQVLQREHPHIYYRLDLRPIMTHWLRSPDNVHNLVALYCRWQGLVYQTKSTCTGAVEAVDAITLKILAHVLVHTSEFTTLSDKILCSRATKLQRYSTSRTSESTHTLLQLDSASQTTGMELHHHGVEPKLPISPRIDRRFFTLFLRFLFRMPLLPPRVQSTVVLLVAYYHQRFGPLDPLTLTMAIYPLVHILDCLWATRVSALPGTGPGKCDPRRVLTNPQALNQLLCVLADPYQEPLADLWDADPTFVENVQFTLALILKSLAIRCTFTESGGSHFPPPEPPLGECVADSHALSFDTMYKFLDLQTSISDPIPGLMSSSQDHSRVITLDYYQTLASELRHELSSPSHRPFSNGKLGWRGLEAVLSVGQRGICSAEMLPELVRVFQTLTRAEPTMVSPAFYSKLMAACCQQRAKDQALVVYNLFRSRYNHQGLLGTCHLTQLLVSEGDVATLVRVCRENNSPFLLNHVIQQLATPLAAHMVNTGAPSSALSSSTTPSDPSLVASYRSLFSFLDQLFTQPASTTRSSSTPVGPSLIQSLVTARWNKPLYRQGYASVITTLLKLQQWETARLVHIFLLSRGAFPDIRVFNQLLKQLVNNSLVEQAYACYRAFIECHHRPNTYSGCIILHGIAMRGASKSFDNTSADVHLQRYSREHSPRNTNAQVPPALPSDPSLPSWMNPNNNYVPPLPPAADVISQVCTDLKQSNVNLDTALLTSVLQCLLYTGEPVESVRLIFNDMLHSSAQPNAVTYLVMMWGYARVGRFTEVVDLLEQLKRSIPLSAGQDDSRRPNLAHYGVLMYAYSRAGELAKVLQVWSEVSQQFPRPNVQVFNIVLLALLRSGKHRMALSFFEQLHGPGTAQPSFSYSSGTSPLSSPLPLASEPSTPSGTTDSAMMSPHTASLLIRAHLLNDDLGQAWHIFCQLQTHDPLVNSHILESFLRFFIKRKDLPACEKLFEAITQESVKPLYWIDYLALIRLAVKQRRYSLVAGYYHSLRVNYQYYFPRIDPRSTLQKRFPRLWRLLLDCQAVPEGEPCPKSRIMTLKTDTPTAFANEPTPEAGTRAQGKPSIREKFYLPHALAKDIVIACLHANRPDLALLAHHDILAWMTSRKFWPVEVEHLLQRREDALVSPNRTD</sequence>
<dbReference type="Proteomes" id="UP001150925">
    <property type="component" value="Unassembled WGS sequence"/>
</dbReference>
<name>A0A9W8AW26_9FUNG</name>
<dbReference type="AlphaFoldDB" id="A0A9W8AW26"/>
<comment type="caution">
    <text evidence="7">The sequence shown here is derived from an EMBL/GenBank/DDBJ whole genome shotgun (WGS) entry which is preliminary data.</text>
</comment>
<accession>A0A9W8AW26</accession>
<feature type="compositionally biased region" description="Low complexity" evidence="6">
    <location>
        <begin position="948"/>
        <end position="973"/>
    </location>
</feature>
<dbReference type="Gene3D" id="1.25.40.10">
    <property type="entry name" value="Tetratricopeptide repeat domain"/>
    <property type="match status" value="3"/>
</dbReference>